<proteinExistence type="predicted"/>
<name>A0A7I8L2A7_SPIIN</name>
<evidence type="ECO:0000313" key="2">
    <source>
        <dbReference type="Proteomes" id="UP000663760"/>
    </source>
</evidence>
<keyword evidence="2" id="KW-1185">Reference proteome</keyword>
<dbReference type="OrthoDB" id="10562671at2759"/>
<sequence>MMRPRSRMIKEGENRRIVTYKAVVIDGVDVLLLGDHVTKAATGRVLEGDAGGLGPQDAVDIITIVVGLEEWPPHLQEVQVPDRRNHDVQLVLQ</sequence>
<accession>A0A7I8L2A7</accession>
<dbReference type="Proteomes" id="UP000663760">
    <property type="component" value="Chromosome 10"/>
</dbReference>
<organism evidence="1 2">
    <name type="scientific">Spirodela intermedia</name>
    <name type="common">Intermediate duckweed</name>
    <dbReference type="NCBI Taxonomy" id="51605"/>
    <lineage>
        <taxon>Eukaryota</taxon>
        <taxon>Viridiplantae</taxon>
        <taxon>Streptophyta</taxon>
        <taxon>Embryophyta</taxon>
        <taxon>Tracheophyta</taxon>
        <taxon>Spermatophyta</taxon>
        <taxon>Magnoliopsida</taxon>
        <taxon>Liliopsida</taxon>
        <taxon>Araceae</taxon>
        <taxon>Lemnoideae</taxon>
        <taxon>Spirodela</taxon>
    </lineage>
</organism>
<gene>
    <name evidence="1" type="ORF">SI8410_10014861</name>
</gene>
<protein>
    <submittedName>
        <fullName evidence="1">Uncharacterized protein</fullName>
    </submittedName>
</protein>
<reference evidence="1" key="1">
    <citation type="submission" date="2020-02" db="EMBL/GenBank/DDBJ databases">
        <authorList>
            <person name="Scholz U."/>
            <person name="Mascher M."/>
            <person name="Fiebig A."/>
        </authorList>
    </citation>
    <scope>NUCLEOTIDE SEQUENCE</scope>
</reference>
<dbReference type="AlphaFoldDB" id="A0A7I8L2A7"/>
<evidence type="ECO:0000313" key="1">
    <source>
        <dbReference type="EMBL" id="CAA7404183.1"/>
    </source>
</evidence>
<dbReference type="EMBL" id="LR746273">
    <property type="protein sequence ID" value="CAA7404183.1"/>
    <property type="molecule type" value="Genomic_DNA"/>
</dbReference>